<name>A0AAW1RVH3_9CHLO</name>
<sequence>MDSYLKHHRGLAPPASYGACQVDLRLHEGPRSARVSGQQSSREDSCRSLQLAPDLLTPDTSQTSALSQTLCSCHAQSCRALRKQTGAQSPPGQASWMTIGISELEAGRRSEGSWSNTSTGDVLYDEFREHL</sequence>
<evidence type="ECO:0000313" key="3">
    <source>
        <dbReference type="Proteomes" id="UP001438707"/>
    </source>
</evidence>
<keyword evidence="3" id="KW-1185">Reference proteome</keyword>
<proteinExistence type="predicted"/>
<evidence type="ECO:0000313" key="2">
    <source>
        <dbReference type="EMBL" id="KAK9837744.1"/>
    </source>
</evidence>
<dbReference type="EMBL" id="JALJOS010000006">
    <property type="protein sequence ID" value="KAK9837744.1"/>
    <property type="molecule type" value="Genomic_DNA"/>
</dbReference>
<evidence type="ECO:0000256" key="1">
    <source>
        <dbReference type="SAM" id="MobiDB-lite"/>
    </source>
</evidence>
<reference evidence="2 3" key="1">
    <citation type="journal article" date="2024" name="Nat. Commun.">
        <title>Phylogenomics reveals the evolutionary origins of lichenization in chlorophyte algae.</title>
        <authorList>
            <person name="Puginier C."/>
            <person name="Libourel C."/>
            <person name="Otte J."/>
            <person name="Skaloud P."/>
            <person name="Haon M."/>
            <person name="Grisel S."/>
            <person name="Petersen M."/>
            <person name="Berrin J.G."/>
            <person name="Delaux P.M."/>
            <person name="Dal Grande F."/>
            <person name="Keller J."/>
        </authorList>
    </citation>
    <scope>NUCLEOTIDE SEQUENCE [LARGE SCALE GENOMIC DNA]</scope>
    <source>
        <strain evidence="2 3">SAG 2145</strain>
    </source>
</reference>
<feature type="region of interest" description="Disordered" evidence="1">
    <location>
        <begin position="29"/>
        <end position="60"/>
    </location>
</feature>
<organism evidence="2 3">
    <name type="scientific">Apatococcus lobatus</name>
    <dbReference type="NCBI Taxonomy" id="904363"/>
    <lineage>
        <taxon>Eukaryota</taxon>
        <taxon>Viridiplantae</taxon>
        <taxon>Chlorophyta</taxon>
        <taxon>core chlorophytes</taxon>
        <taxon>Trebouxiophyceae</taxon>
        <taxon>Chlorellales</taxon>
        <taxon>Chlorellaceae</taxon>
        <taxon>Apatococcus</taxon>
    </lineage>
</organism>
<comment type="caution">
    <text evidence="2">The sequence shown here is derived from an EMBL/GenBank/DDBJ whole genome shotgun (WGS) entry which is preliminary data.</text>
</comment>
<dbReference type="AlphaFoldDB" id="A0AAW1RVH3"/>
<protein>
    <submittedName>
        <fullName evidence="2">Uncharacterized protein</fullName>
    </submittedName>
</protein>
<dbReference type="Proteomes" id="UP001438707">
    <property type="component" value="Unassembled WGS sequence"/>
</dbReference>
<accession>A0AAW1RVH3</accession>
<gene>
    <name evidence="2" type="ORF">WJX74_004081</name>
</gene>